<feature type="signal peptide" evidence="1">
    <location>
        <begin position="1"/>
        <end position="26"/>
    </location>
</feature>
<sequence>MPGTMKRLAALATTALLLTTALGATAASAAPDAGRSAPDRAAKTTLVASWYSGTLAAGATQNWQWNNNPAGAVYQVGLSPTGASTSQPCQFQVTRSWYTQLYSGERRFNWTIRNTGAIACGTQVMLSSLSSGATWALGGLAPGSSVTSVWNNNPTNVAYLPGVAPSGATSATPCQLEVTSSWYARQTNGERKFYFTVKNVGTITCAGSALLGSTSTSTTWSAGTLAPSASSGSVWNNANPTTLVYLPGLNPAVSTGTCQFGVTSSYYQQVVNSNGTVQRQYLAYYTNNGGVTCSATFLLASIT</sequence>
<feature type="chain" id="PRO_5008708991" description="Ig-like domain-containing protein" evidence="1">
    <location>
        <begin position="27"/>
        <end position="303"/>
    </location>
</feature>
<keyword evidence="1" id="KW-0732">Signal</keyword>
<evidence type="ECO:0008006" key="4">
    <source>
        <dbReference type="Google" id="ProtNLM"/>
    </source>
</evidence>
<reference evidence="3" key="1">
    <citation type="submission" date="2016-06" db="EMBL/GenBank/DDBJ databases">
        <authorList>
            <person name="Varghese N."/>
            <person name="Submissions Spin"/>
        </authorList>
    </citation>
    <scope>NUCLEOTIDE SEQUENCE [LARGE SCALE GENOMIC DNA]</scope>
    <source>
        <strain evidence="3">DSM 44100</strain>
    </source>
</reference>
<dbReference type="RefSeq" id="WP_141723096.1">
    <property type="nucleotide sequence ID" value="NZ_FMCU01000006.1"/>
</dbReference>
<protein>
    <recommendedName>
        <fullName evidence="4">Ig-like domain-containing protein</fullName>
    </recommendedName>
</protein>
<accession>A0A1C4YB30</accession>
<name>A0A1C4YB30_9ACTN</name>
<evidence type="ECO:0000313" key="3">
    <source>
        <dbReference type="Proteomes" id="UP000198797"/>
    </source>
</evidence>
<evidence type="ECO:0000256" key="1">
    <source>
        <dbReference type="SAM" id="SignalP"/>
    </source>
</evidence>
<keyword evidence="3" id="KW-1185">Reference proteome</keyword>
<evidence type="ECO:0000313" key="2">
    <source>
        <dbReference type="EMBL" id="SCF17856.1"/>
    </source>
</evidence>
<dbReference type="STRING" id="121616.GA0070216_10636"/>
<dbReference type="EMBL" id="FMCU01000006">
    <property type="protein sequence ID" value="SCF17856.1"/>
    <property type="molecule type" value="Genomic_DNA"/>
</dbReference>
<proteinExistence type="predicted"/>
<dbReference type="OrthoDB" id="3366826at2"/>
<organism evidence="2 3">
    <name type="scientific">Micromonospora matsumotoense</name>
    <dbReference type="NCBI Taxonomy" id="121616"/>
    <lineage>
        <taxon>Bacteria</taxon>
        <taxon>Bacillati</taxon>
        <taxon>Actinomycetota</taxon>
        <taxon>Actinomycetes</taxon>
        <taxon>Micromonosporales</taxon>
        <taxon>Micromonosporaceae</taxon>
        <taxon>Micromonospora</taxon>
    </lineage>
</organism>
<dbReference type="Proteomes" id="UP000198797">
    <property type="component" value="Unassembled WGS sequence"/>
</dbReference>
<gene>
    <name evidence="2" type="ORF">GA0070216_10636</name>
</gene>
<dbReference type="AlphaFoldDB" id="A0A1C4YB30"/>